<protein>
    <recommendedName>
        <fullName evidence="2">Argininosuccinate lyase C-terminal domain-containing protein</fullName>
    </recommendedName>
</protein>
<accession>A0AA38R1G3</accession>
<dbReference type="PANTHER" id="PTHR43814">
    <property type="entry name" value="ARGININOSUCCINATE LYASE"/>
    <property type="match status" value="1"/>
</dbReference>
<dbReference type="SUPFAM" id="SSF48557">
    <property type="entry name" value="L-aspartase-like"/>
    <property type="match status" value="1"/>
</dbReference>
<dbReference type="Pfam" id="PF14698">
    <property type="entry name" value="ASL_C2"/>
    <property type="match status" value="1"/>
</dbReference>
<dbReference type="EMBL" id="JANBVO010000114">
    <property type="protein sequence ID" value="KAJ9129995.1"/>
    <property type="molecule type" value="Genomic_DNA"/>
</dbReference>
<dbReference type="GO" id="GO:0042450">
    <property type="term" value="P:L-arginine biosynthetic process via ornithine"/>
    <property type="evidence" value="ECO:0007669"/>
    <property type="project" value="InterPro"/>
</dbReference>
<dbReference type="FunFam" id="1.10.40.30:FF:000001">
    <property type="entry name" value="Argininosuccinate lyase"/>
    <property type="match status" value="1"/>
</dbReference>
<gene>
    <name evidence="3" type="ORF">NKR23_g12390</name>
</gene>
<dbReference type="Gene3D" id="1.10.40.30">
    <property type="entry name" value="Fumarase/aspartase (C-terminal domain)"/>
    <property type="match status" value="1"/>
</dbReference>
<keyword evidence="4" id="KW-1185">Reference proteome</keyword>
<name>A0AA38R1G3_9PEZI</name>
<dbReference type="InterPro" id="IPR029419">
    <property type="entry name" value="Arg_succ_lyase_C"/>
</dbReference>
<dbReference type="AlphaFoldDB" id="A0AA38R1G3"/>
<evidence type="ECO:0000259" key="2">
    <source>
        <dbReference type="Pfam" id="PF14698"/>
    </source>
</evidence>
<dbReference type="PANTHER" id="PTHR43814:SF1">
    <property type="entry name" value="ARGININOSUCCINATE LYASE"/>
    <property type="match status" value="1"/>
</dbReference>
<dbReference type="InterPro" id="IPR008948">
    <property type="entry name" value="L-Aspartase-like"/>
</dbReference>
<comment type="caution">
    <text evidence="3">The sequence shown here is derived from an EMBL/GenBank/DDBJ whole genome shotgun (WGS) entry which is preliminary data.</text>
</comment>
<evidence type="ECO:0000256" key="1">
    <source>
        <dbReference type="ARBA" id="ARBA00010755"/>
    </source>
</evidence>
<dbReference type="InterPro" id="IPR009049">
    <property type="entry name" value="Argininosuccinate_lyase"/>
</dbReference>
<evidence type="ECO:0000313" key="3">
    <source>
        <dbReference type="EMBL" id="KAJ9129995.1"/>
    </source>
</evidence>
<dbReference type="Proteomes" id="UP001174694">
    <property type="component" value="Unassembled WGS sequence"/>
</dbReference>
<reference evidence="3" key="1">
    <citation type="submission" date="2022-07" db="EMBL/GenBank/DDBJ databases">
        <title>Fungi with potential for degradation of polypropylene.</title>
        <authorList>
            <person name="Gostincar C."/>
        </authorList>
    </citation>
    <scope>NUCLEOTIDE SEQUENCE</scope>
    <source>
        <strain evidence="3">EXF-13308</strain>
    </source>
</reference>
<organism evidence="3 4">
    <name type="scientific">Pleurostoma richardsiae</name>
    <dbReference type="NCBI Taxonomy" id="41990"/>
    <lineage>
        <taxon>Eukaryota</taxon>
        <taxon>Fungi</taxon>
        <taxon>Dikarya</taxon>
        <taxon>Ascomycota</taxon>
        <taxon>Pezizomycotina</taxon>
        <taxon>Sordariomycetes</taxon>
        <taxon>Sordariomycetidae</taxon>
        <taxon>Calosphaeriales</taxon>
        <taxon>Pleurostomataceae</taxon>
        <taxon>Pleurostoma</taxon>
    </lineage>
</organism>
<dbReference type="GO" id="GO:0005829">
    <property type="term" value="C:cytosol"/>
    <property type="evidence" value="ECO:0007669"/>
    <property type="project" value="TreeGrafter"/>
</dbReference>
<dbReference type="GO" id="GO:0004056">
    <property type="term" value="F:argininosuccinate lyase activity"/>
    <property type="evidence" value="ECO:0007669"/>
    <property type="project" value="InterPro"/>
</dbReference>
<comment type="similarity">
    <text evidence="1">Belongs to the lyase 1 family. Argininosuccinate lyase subfamily.</text>
</comment>
<sequence>MQHISCWAEDLIIYSSADIQIAEGVLATLTTQPVKTKVALDPFMLAMDVADYLVRKGVLFPEAHHISGRCAELSETAGMPMNKLAYTRLRELDARFERDIMETFDYEKSMEMRSAKGGTRKQSVLGQIKGLKKILTSPSHSWSVKT</sequence>
<evidence type="ECO:0000313" key="4">
    <source>
        <dbReference type="Proteomes" id="UP001174694"/>
    </source>
</evidence>
<proteinExistence type="inferred from homology"/>
<dbReference type="Gene3D" id="1.20.200.10">
    <property type="entry name" value="Fumarase/aspartase (Central domain)"/>
    <property type="match status" value="1"/>
</dbReference>
<feature type="domain" description="Argininosuccinate lyase C-terminal" evidence="2">
    <location>
        <begin position="43"/>
        <end position="111"/>
    </location>
</feature>